<dbReference type="Proteomes" id="UP000593758">
    <property type="component" value="Chromosome"/>
</dbReference>
<evidence type="ECO:0000313" key="2">
    <source>
        <dbReference type="EMBL" id="QOR70276.1"/>
    </source>
</evidence>
<accession>A0A7M1SRU3</accession>
<dbReference type="Pfam" id="PF14013">
    <property type="entry name" value="MT0933_antitox"/>
    <property type="match status" value="1"/>
</dbReference>
<dbReference type="InterPro" id="IPR028037">
    <property type="entry name" value="Antitoxin_Rv0909/MT0933"/>
</dbReference>
<reference evidence="2 3" key="1">
    <citation type="submission" date="2020-10" db="EMBL/GenBank/DDBJ databases">
        <title>Haloactinobacterium sp. RN3S43, a bacterium isolated from saline soil.</title>
        <authorList>
            <person name="Sun J.-Q."/>
        </authorList>
    </citation>
    <scope>NUCLEOTIDE SEQUENCE [LARGE SCALE GENOMIC DNA]</scope>
    <source>
        <strain evidence="2 3">RN3S43</strain>
    </source>
</reference>
<gene>
    <name evidence="2" type="ORF">IM660_16975</name>
</gene>
<feature type="region of interest" description="Disordered" evidence="1">
    <location>
        <begin position="1"/>
        <end position="59"/>
    </location>
</feature>
<keyword evidence="3" id="KW-1185">Reference proteome</keyword>
<name>A0A7M1SRU3_9MICO</name>
<dbReference type="AlphaFoldDB" id="A0A7M1SRU3"/>
<proteinExistence type="predicted"/>
<organism evidence="2 3">
    <name type="scientific">Ruania alkalisoli</name>
    <dbReference type="NCBI Taxonomy" id="2779775"/>
    <lineage>
        <taxon>Bacteria</taxon>
        <taxon>Bacillati</taxon>
        <taxon>Actinomycetota</taxon>
        <taxon>Actinomycetes</taxon>
        <taxon>Micrococcales</taxon>
        <taxon>Ruaniaceae</taxon>
        <taxon>Ruania</taxon>
    </lineage>
</organism>
<dbReference type="EMBL" id="CP063169">
    <property type="protein sequence ID" value="QOR70276.1"/>
    <property type="molecule type" value="Genomic_DNA"/>
</dbReference>
<evidence type="ECO:0000313" key="3">
    <source>
        <dbReference type="Proteomes" id="UP000593758"/>
    </source>
</evidence>
<dbReference type="KEGG" id="halt:IM660_16975"/>
<dbReference type="RefSeq" id="WP_159623088.1">
    <property type="nucleotide sequence ID" value="NZ_CP063169.1"/>
</dbReference>
<feature type="compositionally biased region" description="Basic and acidic residues" evidence="1">
    <location>
        <begin position="1"/>
        <end position="23"/>
    </location>
</feature>
<sequence>MVGFDDLKNKASEVLKDEEKTDQGLDAASDFINDKTGGQHADKIEQGRDFLDGKVGDER</sequence>
<protein>
    <submittedName>
        <fullName evidence="2">Antitoxin</fullName>
    </submittedName>
</protein>
<feature type="compositionally biased region" description="Basic and acidic residues" evidence="1">
    <location>
        <begin position="40"/>
        <end position="59"/>
    </location>
</feature>
<evidence type="ECO:0000256" key="1">
    <source>
        <dbReference type="SAM" id="MobiDB-lite"/>
    </source>
</evidence>